<evidence type="ECO:0000256" key="1">
    <source>
        <dbReference type="SAM" id="MobiDB-lite"/>
    </source>
</evidence>
<sequence length="146" mass="16036">MKRASSGSDTYTRARRRRETGKVAATRLDRSTGPNRGAASVVTRIQFNRLPPARSSRVGRVLEPAGSKTRQSVKVSVVQTPIYGHGTSDLDGRVSSQREPNKTSTGRPTGRGNRMAFEGISKDHANRPIRFNFRAIDASTSPDKHF</sequence>
<feature type="region of interest" description="Disordered" evidence="1">
    <location>
        <begin position="1"/>
        <end position="39"/>
    </location>
</feature>
<organism evidence="2 3">
    <name type="scientific">Eumeta variegata</name>
    <name type="common">Bagworm moth</name>
    <name type="synonym">Eumeta japonica</name>
    <dbReference type="NCBI Taxonomy" id="151549"/>
    <lineage>
        <taxon>Eukaryota</taxon>
        <taxon>Metazoa</taxon>
        <taxon>Ecdysozoa</taxon>
        <taxon>Arthropoda</taxon>
        <taxon>Hexapoda</taxon>
        <taxon>Insecta</taxon>
        <taxon>Pterygota</taxon>
        <taxon>Neoptera</taxon>
        <taxon>Endopterygota</taxon>
        <taxon>Lepidoptera</taxon>
        <taxon>Glossata</taxon>
        <taxon>Ditrysia</taxon>
        <taxon>Tineoidea</taxon>
        <taxon>Psychidae</taxon>
        <taxon>Oiketicinae</taxon>
        <taxon>Eumeta</taxon>
    </lineage>
</organism>
<keyword evidence="3" id="KW-1185">Reference proteome</keyword>
<protein>
    <submittedName>
        <fullName evidence="2">Uncharacterized protein</fullName>
    </submittedName>
</protein>
<dbReference type="Proteomes" id="UP000299102">
    <property type="component" value="Unassembled WGS sequence"/>
</dbReference>
<dbReference type="EMBL" id="BGZK01000834">
    <property type="protein sequence ID" value="GBP62199.1"/>
    <property type="molecule type" value="Genomic_DNA"/>
</dbReference>
<dbReference type="AlphaFoldDB" id="A0A4C1XIS2"/>
<evidence type="ECO:0000313" key="2">
    <source>
        <dbReference type="EMBL" id="GBP62199.1"/>
    </source>
</evidence>
<name>A0A4C1XIS2_EUMVA</name>
<feature type="region of interest" description="Disordered" evidence="1">
    <location>
        <begin position="53"/>
        <end position="123"/>
    </location>
</feature>
<reference evidence="2 3" key="1">
    <citation type="journal article" date="2019" name="Commun. Biol.">
        <title>The bagworm genome reveals a unique fibroin gene that provides high tensile strength.</title>
        <authorList>
            <person name="Kono N."/>
            <person name="Nakamura H."/>
            <person name="Ohtoshi R."/>
            <person name="Tomita M."/>
            <person name="Numata K."/>
            <person name="Arakawa K."/>
        </authorList>
    </citation>
    <scope>NUCLEOTIDE SEQUENCE [LARGE SCALE GENOMIC DNA]</scope>
</reference>
<feature type="compositionally biased region" description="Polar residues" evidence="1">
    <location>
        <begin position="94"/>
        <end position="107"/>
    </location>
</feature>
<comment type="caution">
    <text evidence="2">The sequence shown here is derived from an EMBL/GenBank/DDBJ whole genome shotgun (WGS) entry which is preliminary data.</text>
</comment>
<proteinExistence type="predicted"/>
<evidence type="ECO:0000313" key="3">
    <source>
        <dbReference type="Proteomes" id="UP000299102"/>
    </source>
</evidence>
<feature type="compositionally biased region" description="Polar residues" evidence="1">
    <location>
        <begin position="1"/>
        <end position="11"/>
    </location>
</feature>
<feature type="compositionally biased region" description="Polar residues" evidence="1">
    <location>
        <begin position="68"/>
        <end position="79"/>
    </location>
</feature>
<accession>A0A4C1XIS2</accession>
<gene>
    <name evidence="2" type="ORF">EVAR_42517_1</name>
</gene>